<feature type="signal peptide" evidence="1">
    <location>
        <begin position="1"/>
        <end position="29"/>
    </location>
</feature>
<reference evidence="4 5" key="1">
    <citation type="submission" date="2017-10" db="EMBL/GenBank/DDBJ databases">
        <title>Draft genome of Longibacter Salinarum.</title>
        <authorList>
            <person name="Goh K.M."/>
            <person name="Shamsir M.S."/>
            <person name="Lim S.W."/>
        </authorList>
    </citation>
    <scope>NUCLEOTIDE SEQUENCE [LARGE SCALE GENOMIC DNA]</scope>
    <source>
        <strain evidence="4 5">KCTC 52045</strain>
    </source>
</reference>
<dbReference type="PANTHER" id="PTHR33987">
    <property type="entry name" value="CALCINEURIN-LIKE METALLO-PHOSPHOESTERASE SUPERFAMILY PROTEIN"/>
    <property type="match status" value="1"/>
</dbReference>
<gene>
    <name evidence="4" type="ORF">CRI94_12035</name>
</gene>
<dbReference type="InterPro" id="IPR038607">
    <property type="entry name" value="PhoD-like_sf"/>
</dbReference>
<dbReference type="SUPFAM" id="SSF56300">
    <property type="entry name" value="Metallo-dependent phosphatases"/>
    <property type="match status" value="1"/>
</dbReference>
<proteinExistence type="predicted"/>
<name>A0A2A8CVX4_9BACT</name>
<dbReference type="Proteomes" id="UP000220102">
    <property type="component" value="Unassembled WGS sequence"/>
</dbReference>
<evidence type="ECO:0000259" key="2">
    <source>
        <dbReference type="Pfam" id="PF09423"/>
    </source>
</evidence>
<evidence type="ECO:0000259" key="3">
    <source>
        <dbReference type="Pfam" id="PF25077"/>
    </source>
</evidence>
<keyword evidence="5" id="KW-1185">Reference proteome</keyword>
<dbReference type="PANTHER" id="PTHR33987:SF1">
    <property type="entry name" value="CALCINEURIN-LIKE METALLO-PHOSPHOESTERASE SUPERFAMILY PROTEIN"/>
    <property type="match status" value="1"/>
</dbReference>
<evidence type="ECO:0000313" key="5">
    <source>
        <dbReference type="Proteomes" id="UP000220102"/>
    </source>
</evidence>
<dbReference type="CDD" id="cd07389">
    <property type="entry name" value="MPP_PhoD"/>
    <property type="match status" value="1"/>
</dbReference>
<dbReference type="InterPro" id="IPR018946">
    <property type="entry name" value="PhoD-like_MPP"/>
</dbReference>
<feature type="domain" description="PhoD-like phosphatase metallophosphatase" evidence="2">
    <location>
        <begin position="169"/>
        <end position="426"/>
    </location>
</feature>
<protein>
    <submittedName>
        <fullName evidence="4">Phosphodiesterase</fullName>
    </submittedName>
</protein>
<dbReference type="Pfam" id="PF25077">
    <property type="entry name" value="DUF7800"/>
    <property type="match status" value="1"/>
</dbReference>
<dbReference type="Gene3D" id="3.60.21.70">
    <property type="entry name" value="PhoD-like phosphatase"/>
    <property type="match status" value="1"/>
</dbReference>
<sequence length="480" mass="54087">MLRTDTLIRRLAPCVLVFLLTVAATWSTAAVAQAPDTTARPANPVTSAPALQAGPMVGYGTHRTAAVWVQTTDPAPVHLRYWSVTPEDSVAMNAGIIPDPDTTTTTPLITGADGIGLIRLTDLEPGHTYRYEVYIDGARVERPYPLEFQSQRLWQWRSDPPAFDVAVGSCAYVNQKVYDRPGRPYGGDYRIFETIAEANPDLMLWTGDNTYLREVDWADASTMNDRYAHTRKLPEMQALLGSTHHYATWDDHDFGPNNSDRSYPLKDAALELFQRYWANPTFGMPDVPGVFGSFMWNDVEFFLMDDRYHRSPTTAPRSEKKTQWGDAQLQWLIDALTTSEAPFKVIVNGGQMLNPNTEYETLARFPQDRKRLLNAIAEREIDGVVLLSGDRHFTEMAKYQPEEGYPLYEITVSPLTAGSVGPIEEKNDLRVNGTLVDQMRNYGILSFSGPRTDRTLTVTIYDTDGAEQWTRQIHARDLKH</sequence>
<dbReference type="EMBL" id="PDEQ01000006">
    <property type="protein sequence ID" value="PEN12747.1"/>
    <property type="molecule type" value="Genomic_DNA"/>
</dbReference>
<dbReference type="InterPro" id="IPR029052">
    <property type="entry name" value="Metallo-depent_PP-like"/>
</dbReference>
<feature type="chain" id="PRO_5013196492" evidence="1">
    <location>
        <begin position="30"/>
        <end position="480"/>
    </location>
</feature>
<dbReference type="Pfam" id="PF09423">
    <property type="entry name" value="PhoD"/>
    <property type="match status" value="1"/>
</dbReference>
<evidence type="ECO:0000313" key="4">
    <source>
        <dbReference type="EMBL" id="PEN12747.1"/>
    </source>
</evidence>
<dbReference type="OrthoDB" id="9763616at2"/>
<keyword evidence="1" id="KW-0732">Signal</keyword>
<accession>A0A2A8CVX4</accession>
<dbReference type="AlphaFoldDB" id="A0A2A8CVX4"/>
<dbReference type="InterPro" id="IPR056702">
    <property type="entry name" value="DUF7800"/>
</dbReference>
<comment type="caution">
    <text evidence="4">The sequence shown here is derived from an EMBL/GenBank/DDBJ whole genome shotgun (WGS) entry which is preliminary data.</text>
</comment>
<evidence type="ECO:0000256" key="1">
    <source>
        <dbReference type="SAM" id="SignalP"/>
    </source>
</evidence>
<feature type="domain" description="DUF7800" evidence="3">
    <location>
        <begin position="50"/>
        <end position="149"/>
    </location>
</feature>
<organism evidence="4 5">
    <name type="scientific">Longibacter salinarum</name>
    <dbReference type="NCBI Taxonomy" id="1850348"/>
    <lineage>
        <taxon>Bacteria</taxon>
        <taxon>Pseudomonadati</taxon>
        <taxon>Rhodothermota</taxon>
        <taxon>Rhodothermia</taxon>
        <taxon>Rhodothermales</taxon>
        <taxon>Salisaetaceae</taxon>
        <taxon>Longibacter</taxon>
    </lineage>
</organism>
<dbReference type="RefSeq" id="WP_098076080.1">
    <property type="nucleotide sequence ID" value="NZ_PDEQ01000006.1"/>
</dbReference>